<organism evidence="2 3">
    <name type="scientific">Ilyodon furcidens</name>
    <name type="common">goldbreast splitfin</name>
    <dbReference type="NCBI Taxonomy" id="33524"/>
    <lineage>
        <taxon>Eukaryota</taxon>
        <taxon>Metazoa</taxon>
        <taxon>Chordata</taxon>
        <taxon>Craniata</taxon>
        <taxon>Vertebrata</taxon>
        <taxon>Euteleostomi</taxon>
        <taxon>Actinopterygii</taxon>
        <taxon>Neopterygii</taxon>
        <taxon>Teleostei</taxon>
        <taxon>Neoteleostei</taxon>
        <taxon>Acanthomorphata</taxon>
        <taxon>Ovalentaria</taxon>
        <taxon>Atherinomorphae</taxon>
        <taxon>Cyprinodontiformes</taxon>
        <taxon>Goodeidae</taxon>
        <taxon>Ilyodon</taxon>
    </lineage>
</organism>
<gene>
    <name evidence="2" type="ORF">ILYODFUR_023801</name>
</gene>
<sequence length="52" mass="5860">QIMGGRWKAIFYIKNPTASTTKATFATGPLHPITNHPRPSGEPWKTREPSPW</sequence>
<comment type="caution">
    <text evidence="2">The sequence shown here is derived from an EMBL/GenBank/DDBJ whole genome shotgun (WGS) entry which is preliminary data.</text>
</comment>
<name>A0ABV0VGK9_9TELE</name>
<proteinExistence type="predicted"/>
<evidence type="ECO:0000313" key="3">
    <source>
        <dbReference type="Proteomes" id="UP001482620"/>
    </source>
</evidence>
<feature type="region of interest" description="Disordered" evidence="1">
    <location>
        <begin position="23"/>
        <end position="52"/>
    </location>
</feature>
<dbReference type="EMBL" id="JAHRIQ010107029">
    <property type="protein sequence ID" value="MEQ2256399.1"/>
    <property type="molecule type" value="Genomic_DNA"/>
</dbReference>
<evidence type="ECO:0000256" key="1">
    <source>
        <dbReference type="SAM" id="MobiDB-lite"/>
    </source>
</evidence>
<evidence type="ECO:0000313" key="2">
    <source>
        <dbReference type="EMBL" id="MEQ2256399.1"/>
    </source>
</evidence>
<feature type="non-terminal residue" evidence="2">
    <location>
        <position position="1"/>
    </location>
</feature>
<protein>
    <submittedName>
        <fullName evidence="2">Uncharacterized protein</fullName>
    </submittedName>
</protein>
<keyword evidence="3" id="KW-1185">Reference proteome</keyword>
<dbReference type="Proteomes" id="UP001482620">
    <property type="component" value="Unassembled WGS sequence"/>
</dbReference>
<reference evidence="2 3" key="1">
    <citation type="submission" date="2021-06" db="EMBL/GenBank/DDBJ databases">
        <authorList>
            <person name="Palmer J.M."/>
        </authorList>
    </citation>
    <scope>NUCLEOTIDE SEQUENCE [LARGE SCALE GENOMIC DNA]</scope>
    <source>
        <strain evidence="3">if_2019</strain>
        <tissue evidence="2">Muscle</tissue>
    </source>
</reference>
<accession>A0ABV0VGK9</accession>